<evidence type="ECO:0000313" key="4">
    <source>
        <dbReference type="EMBL" id="CAG5067997.1"/>
    </source>
</evidence>
<evidence type="ECO:0000313" key="5">
    <source>
        <dbReference type="Proteomes" id="UP000679725"/>
    </source>
</evidence>
<accession>A0ABN7R6M3</accession>
<keyword evidence="5" id="KW-1185">Reference proteome</keyword>
<dbReference type="Proteomes" id="UP000679725">
    <property type="component" value="Unassembled WGS sequence"/>
</dbReference>
<name>A0ABN7R6M3_9BACT</name>
<dbReference type="PANTHER" id="PTHR30273:SF2">
    <property type="entry name" value="PROTEIN FECR"/>
    <property type="match status" value="1"/>
</dbReference>
<dbReference type="Gene3D" id="2.60.120.1440">
    <property type="match status" value="1"/>
</dbReference>
<keyword evidence="1" id="KW-0472">Membrane</keyword>
<evidence type="ECO:0000259" key="3">
    <source>
        <dbReference type="Pfam" id="PF16344"/>
    </source>
</evidence>
<dbReference type="InterPro" id="IPR012373">
    <property type="entry name" value="Ferrdict_sens_TM"/>
</dbReference>
<organism evidence="4 5">
    <name type="scientific">Dyadobacter linearis</name>
    <dbReference type="NCBI Taxonomy" id="2823330"/>
    <lineage>
        <taxon>Bacteria</taxon>
        <taxon>Pseudomonadati</taxon>
        <taxon>Bacteroidota</taxon>
        <taxon>Cytophagia</taxon>
        <taxon>Cytophagales</taxon>
        <taxon>Spirosomataceae</taxon>
        <taxon>Dyadobacter</taxon>
    </lineage>
</organism>
<keyword evidence="1" id="KW-0812">Transmembrane</keyword>
<dbReference type="Pfam" id="PF16344">
    <property type="entry name" value="FecR_C"/>
    <property type="match status" value="1"/>
</dbReference>
<dbReference type="InterPro" id="IPR032508">
    <property type="entry name" value="FecR_C"/>
</dbReference>
<dbReference type="InterPro" id="IPR006860">
    <property type="entry name" value="FecR"/>
</dbReference>
<feature type="domain" description="FecR protein" evidence="2">
    <location>
        <begin position="119"/>
        <end position="207"/>
    </location>
</feature>
<dbReference type="RefSeq" id="WP_215232119.1">
    <property type="nucleotide sequence ID" value="NZ_CAJRAU010000001.1"/>
</dbReference>
<dbReference type="EMBL" id="CAJRAU010000001">
    <property type="protein sequence ID" value="CAG5067997.1"/>
    <property type="molecule type" value="Genomic_DNA"/>
</dbReference>
<evidence type="ECO:0008006" key="6">
    <source>
        <dbReference type="Google" id="ProtNLM"/>
    </source>
</evidence>
<dbReference type="PANTHER" id="PTHR30273">
    <property type="entry name" value="PERIPLASMIC SIGNAL SENSOR AND SIGMA FACTOR ACTIVATOR FECR-RELATED"/>
    <property type="match status" value="1"/>
</dbReference>
<dbReference type="PIRSF" id="PIRSF018266">
    <property type="entry name" value="FecR"/>
    <property type="match status" value="1"/>
</dbReference>
<gene>
    <name evidence="4" type="ORF">DYBT9623_00725</name>
</gene>
<dbReference type="Pfam" id="PF04773">
    <property type="entry name" value="FecR"/>
    <property type="match status" value="1"/>
</dbReference>
<evidence type="ECO:0000256" key="1">
    <source>
        <dbReference type="SAM" id="Phobius"/>
    </source>
</evidence>
<feature type="domain" description="Protein FecR C-terminal" evidence="3">
    <location>
        <begin position="260"/>
        <end position="327"/>
    </location>
</feature>
<keyword evidence="1" id="KW-1133">Transmembrane helix</keyword>
<evidence type="ECO:0000259" key="2">
    <source>
        <dbReference type="Pfam" id="PF04773"/>
    </source>
</evidence>
<feature type="transmembrane region" description="Helical" evidence="1">
    <location>
        <begin position="77"/>
        <end position="95"/>
    </location>
</feature>
<comment type="caution">
    <text evidence="4">The sequence shown here is derived from an EMBL/GenBank/DDBJ whole genome shotgun (WGS) entry which is preliminary data.</text>
</comment>
<protein>
    <recommendedName>
        <fullName evidence="6">FecR family protein</fullName>
    </recommendedName>
</protein>
<sequence>MTHHEFDILSEKYLAGNCSPEEIAMLEKWSDLHYAERDTSRPFATEPEAAETAQLLWDRIESAAFVPKKRVRLLNKWLWAGVAASFALLISVFYINKGVVPQQASGMPVKGIETKNIGHSQHKVTLPDGSVVILAENASLVTEENYGKKTRTVYLTGEAFFDIKRNTRMPFLVHSGDLVTEVLGTSFRIKPQTGSTTIEVSVKSGRVSVFAPDPGDGKKKNGVIITPNQKVLYDTKSKTIRQDIVDAPEVILPHPTVSDFQFEETTIRKVLAMMQNAYGVEILIGNPILEQCAFTGDLNGLTMYQQLEMVCGVVDAQYEIRGTTIFVTGSGCDATK</sequence>
<proteinExistence type="predicted"/>
<dbReference type="Gene3D" id="3.55.50.30">
    <property type="match status" value="1"/>
</dbReference>
<reference evidence="4 5" key="1">
    <citation type="submission" date="2021-04" db="EMBL/GenBank/DDBJ databases">
        <authorList>
            <person name="Rodrigo-Torres L."/>
            <person name="Arahal R. D."/>
            <person name="Lucena T."/>
        </authorList>
    </citation>
    <scope>NUCLEOTIDE SEQUENCE [LARGE SCALE GENOMIC DNA]</scope>
    <source>
        <strain evidence="4 5">CECT 9623</strain>
    </source>
</reference>